<comment type="caution">
    <text evidence="1">The sequence shown here is derived from an EMBL/GenBank/DDBJ whole genome shotgun (WGS) entry which is preliminary data.</text>
</comment>
<keyword evidence="2" id="KW-1185">Reference proteome</keyword>
<protein>
    <submittedName>
        <fullName evidence="1">Uncharacterized protein</fullName>
    </submittedName>
</protein>
<accession>A0AA39PYE3</accession>
<dbReference type="Proteomes" id="UP001175228">
    <property type="component" value="Unassembled WGS sequence"/>
</dbReference>
<evidence type="ECO:0000313" key="1">
    <source>
        <dbReference type="EMBL" id="KAK0492887.1"/>
    </source>
</evidence>
<dbReference type="EMBL" id="JAUEPU010000027">
    <property type="protein sequence ID" value="KAK0492887.1"/>
    <property type="molecule type" value="Genomic_DNA"/>
</dbReference>
<evidence type="ECO:0000313" key="2">
    <source>
        <dbReference type="Proteomes" id="UP001175228"/>
    </source>
</evidence>
<organism evidence="1 2">
    <name type="scientific">Armillaria luteobubalina</name>
    <dbReference type="NCBI Taxonomy" id="153913"/>
    <lineage>
        <taxon>Eukaryota</taxon>
        <taxon>Fungi</taxon>
        <taxon>Dikarya</taxon>
        <taxon>Basidiomycota</taxon>
        <taxon>Agaricomycotina</taxon>
        <taxon>Agaricomycetes</taxon>
        <taxon>Agaricomycetidae</taxon>
        <taxon>Agaricales</taxon>
        <taxon>Marasmiineae</taxon>
        <taxon>Physalacriaceae</taxon>
        <taxon>Armillaria</taxon>
    </lineage>
</organism>
<name>A0AA39PYE3_9AGAR</name>
<gene>
    <name evidence="1" type="ORF">EDD18DRAFT_1108494</name>
</gene>
<proteinExistence type="predicted"/>
<sequence length="229" mass="25729">MKRAVMRLPWMLSRVSRIIVRPVLPALPASSVHALESAIYSRWLVGFIQRFWDGRVESFLVVLGRHTRMASFIILRVMTNLLQPGSSPVRVLAATLDDVSEYAHNLQYNTLAPWSAASQFEGVQGVSKNTPGKKGVYRTLTSSYEPRRLRNRHSLSTDSVYDIHGLLGGGASGASVVIRHTCYWFFLEYLMLFKLHGCKLWYSPPVLRYEGFVEAINAEAKAQSVIAEG</sequence>
<reference evidence="1" key="1">
    <citation type="submission" date="2023-06" db="EMBL/GenBank/DDBJ databases">
        <authorList>
            <consortium name="Lawrence Berkeley National Laboratory"/>
            <person name="Ahrendt S."/>
            <person name="Sahu N."/>
            <person name="Indic B."/>
            <person name="Wong-Bajracharya J."/>
            <person name="Merenyi Z."/>
            <person name="Ke H.-M."/>
            <person name="Monk M."/>
            <person name="Kocsube S."/>
            <person name="Drula E."/>
            <person name="Lipzen A."/>
            <person name="Balint B."/>
            <person name="Henrissat B."/>
            <person name="Andreopoulos B."/>
            <person name="Martin F.M."/>
            <person name="Harder C.B."/>
            <person name="Rigling D."/>
            <person name="Ford K.L."/>
            <person name="Foster G.D."/>
            <person name="Pangilinan J."/>
            <person name="Papanicolaou A."/>
            <person name="Barry K."/>
            <person name="LaButti K."/>
            <person name="Viragh M."/>
            <person name="Koriabine M."/>
            <person name="Yan M."/>
            <person name="Riley R."/>
            <person name="Champramary S."/>
            <person name="Plett K.L."/>
            <person name="Tsai I.J."/>
            <person name="Slot J."/>
            <person name="Sipos G."/>
            <person name="Plett J."/>
            <person name="Nagy L.G."/>
            <person name="Grigoriev I.V."/>
        </authorList>
    </citation>
    <scope>NUCLEOTIDE SEQUENCE</scope>
    <source>
        <strain evidence="1">HWK02</strain>
    </source>
</reference>
<dbReference type="AlphaFoldDB" id="A0AA39PYE3"/>